<sequence length="407" mass="44618">MSKTAVIIGASHAGVNCAFALRKEGFEGKIQLIESTSFLPYHRPPLSKSFLSEDKDIADYCLKSAEAYEEAEVELLLGRRVLHIDSQNHEVHLEGNHSIHYDHLVLATGASAVIPALPGMTVGEGIFPLRSAEDTLAIKSFINAKSQLEVVVLGGGYIGLEMAASLRKMGHQIALLEREKRILARVAAAETSSFFTALHQESGVKIHTGQNITNIEHLHDGRYQLDSDTGDSFVADMVIVGVGISPNTALAQNIGLTIENGILVDAHCETSTPDIFAIGDCASFIHQPSAKIIRLESVQNAVDQAKIAATNIMGNPQTYDSIPWFWSDQYETKLQIAGLNHGYDQVVHRIEKEQPQKQAVWYFKEGKLLAVDAINHAKAYVLGTRYLKEARQLHPDELANPEIPLSK</sequence>
<keyword evidence="3" id="KW-0274">FAD</keyword>
<dbReference type="PANTHER" id="PTHR43557">
    <property type="entry name" value="APOPTOSIS-INDUCING FACTOR 1"/>
    <property type="match status" value="1"/>
</dbReference>
<dbReference type="Gene3D" id="3.30.390.30">
    <property type="match status" value="1"/>
</dbReference>
<comment type="cofactor">
    <cofactor evidence="1">
        <name>FAD</name>
        <dbReference type="ChEBI" id="CHEBI:57692"/>
    </cofactor>
</comment>
<dbReference type="InterPro" id="IPR023753">
    <property type="entry name" value="FAD/NAD-binding_dom"/>
</dbReference>
<dbReference type="SUPFAM" id="SSF55424">
    <property type="entry name" value="FAD/NAD-linked reductases, dimerisation (C-terminal) domain"/>
    <property type="match status" value="1"/>
</dbReference>
<evidence type="ECO:0000256" key="2">
    <source>
        <dbReference type="ARBA" id="ARBA00022630"/>
    </source>
</evidence>
<comment type="caution">
    <text evidence="7">The sequence shown here is derived from an EMBL/GenBank/DDBJ whole genome shotgun (WGS) entry which is preliminary data.</text>
</comment>
<dbReference type="SUPFAM" id="SSF51905">
    <property type="entry name" value="FAD/NAD(P)-binding domain"/>
    <property type="match status" value="1"/>
</dbReference>
<accession>A0ABQ1V4R5</accession>
<evidence type="ECO:0000256" key="1">
    <source>
        <dbReference type="ARBA" id="ARBA00001974"/>
    </source>
</evidence>
<organism evidence="7 8">
    <name type="scientific">Echinicola rosea</name>
    <dbReference type="NCBI Taxonomy" id="1807691"/>
    <lineage>
        <taxon>Bacteria</taxon>
        <taxon>Pseudomonadati</taxon>
        <taxon>Bacteroidota</taxon>
        <taxon>Cytophagia</taxon>
        <taxon>Cytophagales</taxon>
        <taxon>Cyclobacteriaceae</taxon>
        <taxon>Echinicola</taxon>
    </lineage>
</organism>
<dbReference type="Pfam" id="PF14759">
    <property type="entry name" value="Reductase_C"/>
    <property type="match status" value="1"/>
</dbReference>
<dbReference type="InterPro" id="IPR016156">
    <property type="entry name" value="FAD/NAD-linked_Rdtase_dimer_sf"/>
</dbReference>
<dbReference type="PRINTS" id="PR00368">
    <property type="entry name" value="FADPNR"/>
</dbReference>
<dbReference type="Gene3D" id="3.50.50.60">
    <property type="entry name" value="FAD/NAD(P)-binding domain"/>
    <property type="match status" value="2"/>
</dbReference>
<dbReference type="Pfam" id="PF07992">
    <property type="entry name" value="Pyr_redox_2"/>
    <property type="match status" value="1"/>
</dbReference>
<evidence type="ECO:0000256" key="3">
    <source>
        <dbReference type="ARBA" id="ARBA00022827"/>
    </source>
</evidence>
<dbReference type="EMBL" id="BMIU01000012">
    <property type="protein sequence ID" value="GGF36214.1"/>
    <property type="molecule type" value="Genomic_DNA"/>
</dbReference>
<reference evidence="8" key="1">
    <citation type="journal article" date="2019" name="Int. J. Syst. Evol. Microbiol.">
        <title>The Global Catalogue of Microorganisms (GCM) 10K type strain sequencing project: providing services to taxonomists for standard genome sequencing and annotation.</title>
        <authorList>
            <consortium name="The Broad Institute Genomics Platform"/>
            <consortium name="The Broad Institute Genome Sequencing Center for Infectious Disease"/>
            <person name="Wu L."/>
            <person name="Ma J."/>
        </authorList>
    </citation>
    <scope>NUCLEOTIDE SEQUENCE [LARGE SCALE GENOMIC DNA]</scope>
    <source>
        <strain evidence="8">CGMCC 1.15407</strain>
    </source>
</reference>
<dbReference type="InterPro" id="IPR050446">
    <property type="entry name" value="FAD-oxidoreductase/Apoptosis"/>
</dbReference>
<feature type="domain" description="Reductase C-terminal" evidence="6">
    <location>
        <begin position="324"/>
        <end position="406"/>
    </location>
</feature>
<dbReference type="RefSeq" id="WP_137403665.1">
    <property type="nucleotide sequence ID" value="NZ_BMIU01000012.1"/>
</dbReference>
<evidence type="ECO:0000259" key="6">
    <source>
        <dbReference type="Pfam" id="PF14759"/>
    </source>
</evidence>
<evidence type="ECO:0000256" key="4">
    <source>
        <dbReference type="ARBA" id="ARBA00023002"/>
    </source>
</evidence>
<dbReference type="InterPro" id="IPR028202">
    <property type="entry name" value="Reductase_C"/>
</dbReference>
<dbReference type="Proteomes" id="UP000647339">
    <property type="component" value="Unassembled WGS sequence"/>
</dbReference>
<dbReference type="PANTHER" id="PTHR43557:SF2">
    <property type="entry name" value="RIESKE DOMAIN-CONTAINING PROTEIN-RELATED"/>
    <property type="match status" value="1"/>
</dbReference>
<evidence type="ECO:0000313" key="8">
    <source>
        <dbReference type="Proteomes" id="UP000647339"/>
    </source>
</evidence>
<dbReference type="PRINTS" id="PR00411">
    <property type="entry name" value="PNDRDTASEI"/>
</dbReference>
<gene>
    <name evidence="7" type="ORF">GCM10011339_25890</name>
</gene>
<keyword evidence="2" id="KW-0285">Flavoprotein</keyword>
<protein>
    <submittedName>
        <fullName evidence="7">Ferredoxin reductase</fullName>
    </submittedName>
</protein>
<proteinExistence type="predicted"/>
<dbReference type="InterPro" id="IPR036188">
    <property type="entry name" value="FAD/NAD-bd_sf"/>
</dbReference>
<name>A0ABQ1V4R5_9BACT</name>
<keyword evidence="8" id="KW-1185">Reference proteome</keyword>
<feature type="domain" description="FAD/NAD(P)-binding" evidence="5">
    <location>
        <begin position="5"/>
        <end position="305"/>
    </location>
</feature>
<evidence type="ECO:0000313" key="7">
    <source>
        <dbReference type="EMBL" id="GGF36214.1"/>
    </source>
</evidence>
<evidence type="ECO:0000259" key="5">
    <source>
        <dbReference type="Pfam" id="PF07992"/>
    </source>
</evidence>
<keyword evidence="4" id="KW-0560">Oxidoreductase</keyword>